<dbReference type="InterPro" id="IPR026126">
    <property type="entry name" value="BABAM1"/>
</dbReference>
<dbReference type="GO" id="GO:0070531">
    <property type="term" value="C:BRCA1-A complex"/>
    <property type="evidence" value="ECO:0007669"/>
    <property type="project" value="InterPro"/>
</dbReference>
<dbReference type="GO" id="GO:0045739">
    <property type="term" value="P:positive regulation of DNA repair"/>
    <property type="evidence" value="ECO:0007669"/>
    <property type="project" value="InterPro"/>
</dbReference>
<evidence type="ECO:0000256" key="1">
    <source>
        <dbReference type="ARBA" id="ARBA00004123"/>
    </source>
</evidence>
<evidence type="ECO:0000256" key="6">
    <source>
        <dbReference type="SAM" id="MobiDB-lite"/>
    </source>
</evidence>
<organism evidence="7">
    <name type="scientific">Cuerna arida</name>
    <dbReference type="NCBI Taxonomy" id="1464854"/>
    <lineage>
        <taxon>Eukaryota</taxon>
        <taxon>Metazoa</taxon>
        <taxon>Ecdysozoa</taxon>
        <taxon>Arthropoda</taxon>
        <taxon>Hexapoda</taxon>
        <taxon>Insecta</taxon>
        <taxon>Pterygota</taxon>
        <taxon>Neoptera</taxon>
        <taxon>Paraneoptera</taxon>
        <taxon>Hemiptera</taxon>
        <taxon>Auchenorrhyncha</taxon>
        <taxon>Membracoidea</taxon>
        <taxon>Cicadellidae</taxon>
        <taxon>Cicadellinae</taxon>
        <taxon>Proconiini</taxon>
        <taxon>Cuerna</taxon>
    </lineage>
</organism>
<dbReference type="GO" id="GO:0006302">
    <property type="term" value="P:double-strand break repair"/>
    <property type="evidence" value="ECO:0007669"/>
    <property type="project" value="TreeGrafter"/>
</dbReference>
<feature type="region of interest" description="Disordered" evidence="6">
    <location>
        <begin position="1"/>
        <end position="39"/>
    </location>
</feature>
<keyword evidence="3" id="KW-0227">DNA damage</keyword>
<proteinExistence type="predicted"/>
<keyword evidence="5" id="KW-0539">Nucleus</keyword>
<evidence type="ECO:0000256" key="2">
    <source>
        <dbReference type="ARBA" id="ARBA00022490"/>
    </source>
</evidence>
<dbReference type="AlphaFoldDB" id="A0A1B6G1Q4"/>
<accession>A0A1B6G1Q4</accession>
<evidence type="ECO:0000313" key="7">
    <source>
        <dbReference type="EMBL" id="JAS56352.1"/>
    </source>
</evidence>
<comment type="subcellular location">
    <subcellularLocation>
        <location evidence="1">Nucleus</location>
    </subcellularLocation>
</comment>
<dbReference type="GO" id="GO:0016604">
    <property type="term" value="C:nuclear body"/>
    <property type="evidence" value="ECO:0007669"/>
    <property type="project" value="TreeGrafter"/>
</dbReference>
<reference evidence="7" key="1">
    <citation type="submission" date="2015-11" db="EMBL/GenBank/DDBJ databases">
        <title>De novo transcriptome assembly of four potential Pierce s Disease insect vectors from Arizona vineyards.</title>
        <authorList>
            <person name="Tassone E.E."/>
        </authorList>
    </citation>
    <scope>NUCLEOTIDE SEQUENCE</scope>
</reference>
<dbReference type="GO" id="GO:0007095">
    <property type="term" value="P:mitotic G2 DNA damage checkpoint signaling"/>
    <property type="evidence" value="ECO:0007669"/>
    <property type="project" value="TreeGrafter"/>
</dbReference>
<evidence type="ECO:0000256" key="3">
    <source>
        <dbReference type="ARBA" id="ARBA00022763"/>
    </source>
</evidence>
<gene>
    <name evidence="7" type="ORF">g.8804</name>
</gene>
<sequence>MTSQNNKSSFIDFSDDSNSRSSLQGCSSQDMFGDETSSRDEVQLPTGAAIKVNFKSIPIVPNVAVKEKIIFCIDNSHDKGIGYLFGSTETNSSEPPPCAVRNAAINVFITNKLAIARETEFAIASVAQGGFKWHSQLTSDVKALVNLLPKLENEEKEAECSTEFDLTPIFSNVLNLTTLPELFKVRIVPPNFVVRVVLVYSNSYIEPKINVTDASYIKFITSPFCVLDVFYLHERQTDFNNVELIFKSLGKIVSPSSYIFESSRNVTKIFNNMAKLLAHPYQRVNQPLWEF</sequence>
<dbReference type="CDD" id="cd21502">
    <property type="entry name" value="vWA_BABAM1"/>
    <property type="match status" value="1"/>
</dbReference>
<keyword evidence="4" id="KW-0234">DNA repair</keyword>
<keyword evidence="2" id="KW-0963">Cytoplasm</keyword>
<dbReference type="GO" id="GO:0070552">
    <property type="term" value="C:BRISC complex"/>
    <property type="evidence" value="ECO:0007669"/>
    <property type="project" value="InterPro"/>
</dbReference>
<evidence type="ECO:0008006" key="8">
    <source>
        <dbReference type="Google" id="ProtNLM"/>
    </source>
</evidence>
<evidence type="ECO:0000256" key="4">
    <source>
        <dbReference type="ARBA" id="ARBA00023204"/>
    </source>
</evidence>
<dbReference type="PANTHER" id="PTHR15660">
    <property type="entry name" value="BRISC AND BRCA1-A COMPLEX MEMBER 1"/>
    <property type="match status" value="1"/>
</dbReference>
<name>A0A1B6G1Q4_9HEMI</name>
<feature type="compositionally biased region" description="Low complexity" evidence="6">
    <location>
        <begin position="1"/>
        <end position="12"/>
    </location>
</feature>
<dbReference type="EMBL" id="GECZ01013417">
    <property type="protein sequence ID" value="JAS56352.1"/>
    <property type="molecule type" value="Transcribed_RNA"/>
</dbReference>
<dbReference type="PANTHER" id="PTHR15660:SF1">
    <property type="entry name" value="BRISC AND BRCA1-A COMPLEX MEMBER 1"/>
    <property type="match status" value="1"/>
</dbReference>
<protein>
    <recommendedName>
        <fullName evidence="8">BRISC and BRCA1-A complex member 1</fullName>
    </recommendedName>
</protein>
<evidence type="ECO:0000256" key="5">
    <source>
        <dbReference type="ARBA" id="ARBA00023242"/>
    </source>
</evidence>